<keyword evidence="3" id="KW-0540">Nuclease</keyword>
<evidence type="ECO:0000256" key="6">
    <source>
        <dbReference type="ARBA" id="ARBA00022884"/>
    </source>
</evidence>
<dbReference type="Pfam" id="PF08284">
    <property type="entry name" value="RVP_2"/>
    <property type="match status" value="1"/>
</dbReference>
<keyword evidence="2" id="KW-0548">Nucleotidyltransferase</keyword>
<feature type="region of interest" description="Disordered" evidence="10">
    <location>
        <begin position="223"/>
        <end position="250"/>
    </location>
</feature>
<dbReference type="PROSITE" id="PS00141">
    <property type="entry name" value="ASP_PROTEASE"/>
    <property type="match status" value="1"/>
</dbReference>
<feature type="coiled-coil region" evidence="9">
    <location>
        <begin position="171"/>
        <end position="212"/>
    </location>
</feature>
<evidence type="ECO:0000259" key="11">
    <source>
        <dbReference type="PROSITE" id="PS50878"/>
    </source>
</evidence>
<dbReference type="Gene3D" id="2.40.70.10">
    <property type="entry name" value="Acid Proteases"/>
    <property type="match status" value="1"/>
</dbReference>
<dbReference type="CDD" id="cd01647">
    <property type="entry name" value="RT_LTR"/>
    <property type="match status" value="1"/>
</dbReference>
<keyword evidence="4" id="KW-0378">Hydrolase</keyword>
<keyword evidence="9" id="KW-0175">Coiled coil</keyword>
<dbReference type="Pfam" id="PF17919">
    <property type="entry name" value="RT_RNaseH_2"/>
    <property type="match status" value="1"/>
</dbReference>
<dbReference type="Proteomes" id="UP000813463">
    <property type="component" value="Chromosome 5"/>
</dbReference>
<dbReference type="PROSITE" id="PS50878">
    <property type="entry name" value="RT_POL"/>
    <property type="match status" value="1"/>
</dbReference>
<keyword evidence="6" id="KW-0694">RNA-binding</keyword>
<keyword evidence="5" id="KW-0460">Magnesium</keyword>
<sequence length="1229" mass="139158">MVVIKVKQVAEQKTSNDPTRFFSLSAIRTIFFLIYLVEDTAVSRNILQSAVAYCTEQQHTAISSNILQSATSADSFYLFWFLYSLIQSKSNGGFFTGLLLMMGIGIHQLKRWENQKPFPKDDRETTIEWLDKLLWDDHDIINIMVLAGKLVAKSKRCHTLSNSVISYLDLAPTATRKRAAMEEQFRNLEKRLEEQNSKLEDQNKRMDEKFDELMKFMQAFKDSGNSNEDTSANSHRSHQTRSLGMNPKLNFPKFDGTNPRNWKVDLASLNVIDKAEGWMMNYLSVRKSMIVDWNDFVADLYARFRDDSAHNVVENFNKLQQTGSLEEYIDEFENLRSIMMMNNHILPDAYMLESFIGGLKPTVKPFVKALRPGTIADAIDIARLQEENLTAMGHKPTYKQPYYSPKPLQSIPLIPSSKPPLLPTPTNKPNTTLTLTKYTHQKPKNFKYIPADVRQEKIAKGLCYYCDAPYDRNHKCQFKEPQLFTVEIVGDEVEEVSEDDDGDMGETDITEPLISMSALSGSQGFSTMRVRGMVQGKPIQILVDSGSTHNFVDLSIAQKLGCKVETIPPQAITVADGNHLACQHIYKGFTWTMQGISFEADVLLIPLGSCDMVLGVQWLSLLGPISWDFMQLHMEFCFNGKTVLLKGIPSKKLKVIEGEPSSKVFSTAVQLCLIQVQDQSSNGSVAPNPQVLVAEELKELQLTYHMVFEDPVKLPPLRGVFDHPIPLLPDATPVNIRPYRYPLKQRDIIEQLVQEMLDRGIIQTSASPFASPVVLVGKKDGTWRLCVDYRELNNRTVKNKFPIPVIDELLDELSGAAVFSKLDLRSGYHQMRVHPPDVYKTAFKTHTGHYEFLVMPFGLTNAPASFQNWMNQVFKPLLRKCVLVFFDDILVYSKTVEEHWTHLALVFELMKSNHMFAKLSKCVFATDKVEYLGHYISAAGVQTDPNKVNAVQSWPVPTTVKDLRGFLGLAGYYRKFVKNYASISKPLTDLLKKNNFSWNDHAQLAFEHLKTALVTAPVLAVPNFDKQFVVETDASKKGIGAVLMQEGHPLAFISRSLGPKWQQLSVYEKELLAIVFAVQKWEQYLLGSHFLIKTDQKSLKWLLQQKISTPFQQFWLSKLMGFDYEIQYKSGKENVAADALSRVNGTEILLMAISVLDSNLSALIVASYHLDTALHDTYLALSGGQLVDGFVLQNGLLKKKNRIVVGPDPVLRKKIIEWQHAAPESGHVF</sequence>
<evidence type="ECO:0000256" key="4">
    <source>
        <dbReference type="ARBA" id="ARBA00022759"/>
    </source>
</evidence>
<name>A0ABM3QPX3_SPIOL</name>
<evidence type="ECO:0000256" key="5">
    <source>
        <dbReference type="ARBA" id="ARBA00022842"/>
    </source>
</evidence>
<feature type="compositionally biased region" description="Polar residues" evidence="10">
    <location>
        <begin position="223"/>
        <end position="234"/>
    </location>
</feature>
<protein>
    <recommendedName>
        <fullName evidence="11">Reverse transcriptase domain-containing protein</fullName>
    </recommendedName>
</protein>
<gene>
    <name evidence="13" type="primary">LOC130461370</name>
</gene>
<dbReference type="InterPro" id="IPR043128">
    <property type="entry name" value="Rev_trsase/Diguanyl_cyclase"/>
</dbReference>
<dbReference type="Pfam" id="PF03732">
    <property type="entry name" value="Retrotrans_gag"/>
    <property type="match status" value="1"/>
</dbReference>
<reference evidence="13" key="2">
    <citation type="submission" date="2025-08" db="UniProtKB">
        <authorList>
            <consortium name="RefSeq"/>
        </authorList>
    </citation>
    <scope>IDENTIFICATION</scope>
    <source>
        <tissue evidence="13">Leaf</tissue>
    </source>
</reference>
<keyword evidence="4" id="KW-0255">Endonuclease</keyword>
<evidence type="ECO:0000313" key="13">
    <source>
        <dbReference type="RefSeq" id="XP_056685428.1"/>
    </source>
</evidence>
<organism evidence="12 13">
    <name type="scientific">Spinacia oleracea</name>
    <name type="common">Spinach</name>
    <dbReference type="NCBI Taxonomy" id="3562"/>
    <lineage>
        <taxon>Eukaryota</taxon>
        <taxon>Viridiplantae</taxon>
        <taxon>Streptophyta</taxon>
        <taxon>Embryophyta</taxon>
        <taxon>Tracheophyta</taxon>
        <taxon>Spermatophyta</taxon>
        <taxon>Magnoliopsida</taxon>
        <taxon>eudicotyledons</taxon>
        <taxon>Gunneridae</taxon>
        <taxon>Pentapetalae</taxon>
        <taxon>Caryophyllales</taxon>
        <taxon>Chenopodiaceae</taxon>
        <taxon>Chenopodioideae</taxon>
        <taxon>Anserineae</taxon>
        <taxon>Spinacia</taxon>
    </lineage>
</organism>
<evidence type="ECO:0000256" key="3">
    <source>
        <dbReference type="ARBA" id="ARBA00022722"/>
    </source>
</evidence>
<evidence type="ECO:0000256" key="10">
    <source>
        <dbReference type="SAM" id="MobiDB-lite"/>
    </source>
</evidence>
<evidence type="ECO:0000313" key="12">
    <source>
        <dbReference type="Proteomes" id="UP000813463"/>
    </source>
</evidence>
<dbReference type="Pfam" id="PF00078">
    <property type="entry name" value="RVT_1"/>
    <property type="match status" value="1"/>
</dbReference>
<dbReference type="InterPro" id="IPR041577">
    <property type="entry name" value="RT_RNaseH_2"/>
</dbReference>
<dbReference type="SUPFAM" id="SSF50630">
    <property type="entry name" value="Acid proteases"/>
    <property type="match status" value="1"/>
</dbReference>
<keyword evidence="7" id="KW-0229">DNA integration</keyword>
<accession>A0ABM3QPX3</accession>
<dbReference type="Gene3D" id="3.10.10.10">
    <property type="entry name" value="HIV Type 1 Reverse Transcriptase, subunit A, domain 1"/>
    <property type="match status" value="1"/>
</dbReference>
<dbReference type="InterPro" id="IPR021109">
    <property type="entry name" value="Peptidase_aspartic_dom_sf"/>
</dbReference>
<dbReference type="InterPro" id="IPR005162">
    <property type="entry name" value="Retrotrans_gag_dom"/>
</dbReference>
<evidence type="ECO:0000256" key="8">
    <source>
        <dbReference type="ARBA" id="ARBA00023268"/>
    </source>
</evidence>
<keyword evidence="12" id="KW-1185">Reference proteome</keyword>
<dbReference type="CDD" id="cd09274">
    <property type="entry name" value="RNase_HI_RT_Ty3"/>
    <property type="match status" value="1"/>
</dbReference>
<reference evidence="12" key="1">
    <citation type="journal article" date="2021" name="Nat. Commun.">
        <title>Genomic analyses provide insights into spinach domestication and the genetic basis of agronomic traits.</title>
        <authorList>
            <person name="Cai X."/>
            <person name="Sun X."/>
            <person name="Xu C."/>
            <person name="Sun H."/>
            <person name="Wang X."/>
            <person name="Ge C."/>
            <person name="Zhang Z."/>
            <person name="Wang Q."/>
            <person name="Fei Z."/>
            <person name="Jiao C."/>
            <person name="Wang Q."/>
        </authorList>
    </citation>
    <scope>NUCLEOTIDE SEQUENCE [LARGE SCALE GENOMIC DNA]</scope>
    <source>
        <strain evidence="12">cv. Varoflay</strain>
    </source>
</reference>
<dbReference type="GeneID" id="130461370"/>
<evidence type="ECO:0000256" key="9">
    <source>
        <dbReference type="SAM" id="Coils"/>
    </source>
</evidence>
<keyword evidence="8" id="KW-0511">Multifunctional enzyme</keyword>
<dbReference type="InterPro" id="IPR043502">
    <property type="entry name" value="DNA/RNA_pol_sf"/>
</dbReference>
<dbReference type="InterPro" id="IPR000477">
    <property type="entry name" value="RT_dom"/>
</dbReference>
<keyword evidence="1" id="KW-0808">Transferase</keyword>
<dbReference type="SUPFAM" id="SSF56672">
    <property type="entry name" value="DNA/RNA polymerases"/>
    <property type="match status" value="1"/>
</dbReference>
<proteinExistence type="predicted"/>
<dbReference type="InterPro" id="IPR050951">
    <property type="entry name" value="Retrovirus_Pol_polyprotein"/>
</dbReference>
<dbReference type="CDD" id="cd00303">
    <property type="entry name" value="retropepsin_like"/>
    <property type="match status" value="1"/>
</dbReference>
<feature type="domain" description="Reverse transcriptase" evidence="11">
    <location>
        <begin position="757"/>
        <end position="936"/>
    </location>
</feature>
<dbReference type="PANTHER" id="PTHR37984:SF5">
    <property type="entry name" value="PROTEIN NYNRIN-LIKE"/>
    <property type="match status" value="1"/>
</dbReference>
<dbReference type="Gene3D" id="3.30.70.270">
    <property type="match status" value="2"/>
</dbReference>
<evidence type="ECO:0000256" key="1">
    <source>
        <dbReference type="ARBA" id="ARBA00022679"/>
    </source>
</evidence>
<dbReference type="InterPro" id="IPR001969">
    <property type="entry name" value="Aspartic_peptidase_AS"/>
</dbReference>
<evidence type="ECO:0000256" key="2">
    <source>
        <dbReference type="ARBA" id="ARBA00022695"/>
    </source>
</evidence>
<dbReference type="RefSeq" id="XP_056685428.1">
    <property type="nucleotide sequence ID" value="XM_056829450.1"/>
</dbReference>
<evidence type="ECO:0000256" key="7">
    <source>
        <dbReference type="ARBA" id="ARBA00022908"/>
    </source>
</evidence>
<dbReference type="PANTHER" id="PTHR37984">
    <property type="entry name" value="PROTEIN CBG26694"/>
    <property type="match status" value="1"/>
</dbReference>